<dbReference type="Gene3D" id="1.10.260.40">
    <property type="entry name" value="lambda repressor-like DNA-binding domains"/>
    <property type="match status" value="1"/>
</dbReference>
<protein>
    <submittedName>
        <fullName evidence="2">Helix-turn-helix transcriptional regulator</fullName>
    </submittedName>
</protein>
<accession>A0A7T5VEA5</accession>
<keyword evidence="3" id="KW-1185">Reference proteome</keyword>
<dbReference type="InterPro" id="IPR001387">
    <property type="entry name" value="Cro/C1-type_HTH"/>
</dbReference>
<dbReference type="KEGG" id="dog:HP555_10860"/>
<dbReference type="InterPro" id="IPR010982">
    <property type="entry name" value="Lambda_DNA-bd_dom_sf"/>
</dbReference>
<reference evidence="2 3" key="1">
    <citation type="submission" date="2020-05" db="EMBL/GenBank/DDBJ databases">
        <title>Complete genome of Desulfobulbus oligotrophicus.</title>
        <authorList>
            <person name="Podar M."/>
        </authorList>
    </citation>
    <scope>NUCLEOTIDE SEQUENCE [LARGE SCALE GENOMIC DNA]</scope>
    <source>
        <strain evidence="2 3">Prop6</strain>
    </source>
</reference>
<dbReference type="Pfam" id="PF01381">
    <property type="entry name" value="HTH_3"/>
    <property type="match status" value="1"/>
</dbReference>
<organism evidence="2 3">
    <name type="scientific">Desulfobulbus oligotrophicus</name>
    <dbReference type="NCBI Taxonomy" id="1909699"/>
    <lineage>
        <taxon>Bacteria</taxon>
        <taxon>Pseudomonadati</taxon>
        <taxon>Thermodesulfobacteriota</taxon>
        <taxon>Desulfobulbia</taxon>
        <taxon>Desulfobulbales</taxon>
        <taxon>Desulfobulbaceae</taxon>
        <taxon>Desulfobulbus</taxon>
    </lineage>
</organism>
<dbReference type="AlphaFoldDB" id="A0A7T5VEA5"/>
<sequence length="86" mass="9684">MALKTTPFDVAESLVPNEVVNLTFDREWTPMRAWREYLGLTQAEVATRAGITQAAYAQMETVERPRMATLKKIAQALGITPDQLNF</sequence>
<proteinExistence type="predicted"/>
<dbReference type="GO" id="GO:0003677">
    <property type="term" value="F:DNA binding"/>
    <property type="evidence" value="ECO:0007669"/>
    <property type="project" value="InterPro"/>
</dbReference>
<evidence type="ECO:0000313" key="3">
    <source>
        <dbReference type="Proteomes" id="UP000596092"/>
    </source>
</evidence>
<gene>
    <name evidence="2" type="ORF">HP555_10860</name>
</gene>
<dbReference type="SMART" id="SM00530">
    <property type="entry name" value="HTH_XRE"/>
    <property type="match status" value="1"/>
</dbReference>
<dbReference type="RefSeq" id="WP_199262389.1">
    <property type="nucleotide sequence ID" value="NZ_CP054140.1"/>
</dbReference>
<dbReference type="PROSITE" id="PS50943">
    <property type="entry name" value="HTH_CROC1"/>
    <property type="match status" value="1"/>
</dbReference>
<dbReference type="Proteomes" id="UP000596092">
    <property type="component" value="Chromosome"/>
</dbReference>
<evidence type="ECO:0000313" key="2">
    <source>
        <dbReference type="EMBL" id="QQG66329.1"/>
    </source>
</evidence>
<evidence type="ECO:0000259" key="1">
    <source>
        <dbReference type="PROSITE" id="PS50943"/>
    </source>
</evidence>
<dbReference type="CDD" id="cd00093">
    <property type="entry name" value="HTH_XRE"/>
    <property type="match status" value="1"/>
</dbReference>
<feature type="domain" description="HTH cro/C1-type" evidence="1">
    <location>
        <begin position="31"/>
        <end position="84"/>
    </location>
</feature>
<dbReference type="EMBL" id="CP054140">
    <property type="protein sequence ID" value="QQG66329.1"/>
    <property type="molecule type" value="Genomic_DNA"/>
</dbReference>
<dbReference type="SUPFAM" id="SSF47413">
    <property type="entry name" value="lambda repressor-like DNA-binding domains"/>
    <property type="match status" value="1"/>
</dbReference>
<name>A0A7T5VEA5_9BACT</name>